<accession>F4SBQ6</accession>
<evidence type="ECO:0000256" key="1">
    <source>
        <dbReference type="ARBA" id="ARBA00023002"/>
    </source>
</evidence>
<dbReference type="GeneID" id="18933373"/>
<organism evidence="5">
    <name type="scientific">Melampsora larici-populina (strain 98AG31 / pathotype 3-4-7)</name>
    <name type="common">Poplar leaf rust fungus</name>
    <dbReference type="NCBI Taxonomy" id="747676"/>
    <lineage>
        <taxon>Eukaryota</taxon>
        <taxon>Fungi</taxon>
        <taxon>Dikarya</taxon>
        <taxon>Basidiomycota</taxon>
        <taxon>Pucciniomycotina</taxon>
        <taxon>Pucciniomycetes</taxon>
        <taxon>Pucciniales</taxon>
        <taxon>Melampsoraceae</taxon>
        <taxon>Melampsora</taxon>
    </lineage>
</organism>
<dbReference type="STRING" id="747676.F4SBQ6"/>
<keyword evidence="1" id="KW-0560">Oxidoreductase</keyword>
<dbReference type="InterPro" id="IPR036291">
    <property type="entry name" value="NAD(P)-bd_dom_sf"/>
</dbReference>
<dbReference type="RefSeq" id="XP_007418810.1">
    <property type="nucleotide sequence ID" value="XM_007418748.1"/>
</dbReference>
<dbReference type="AlphaFoldDB" id="F4SBQ6"/>
<dbReference type="VEuPathDB" id="FungiDB:MELLADRAFT_84159"/>
<dbReference type="Gene3D" id="3.40.50.720">
    <property type="entry name" value="NAD(P)-binding Rossmann-like Domain"/>
    <property type="match status" value="1"/>
</dbReference>
<proteinExistence type="inferred from homology"/>
<dbReference type="InterPro" id="IPR050425">
    <property type="entry name" value="NAD(P)_dehydrat-like"/>
</dbReference>
<protein>
    <recommendedName>
        <fullName evidence="3">NAD-dependent epimerase/dehydratase domain-containing protein</fullName>
    </recommendedName>
</protein>
<gene>
    <name evidence="4" type="ORF">MELLADRAFT_84159</name>
</gene>
<dbReference type="PANTHER" id="PTHR10366">
    <property type="entry name" value="NAD DEPENDENT EPIMERASE/DEHYDRATASE"/>
    <property type="match status" value="1"/>
</dbReference>
<name>F4SBQ6_MELLP</name>
<dbReference type="Pfam" id="PF01370">
    <property type="entry name" value="Epimerase"/>
    <property type="match status" value="1"/>
</dbReference>
<feature type="domain" description="NAD-dependent epimerase/dehydratase" evidence="3">
    <location>
        <begin position="19"/>
        <end position="282"/>
    </location>
</feature>
<keyword evidence="5" id="KW-1185">Reference proteome</keyword>
<evidence type="ECO:0000313" key="5">
    <source>
        <dbReference type="Proteomes" id="UP000001072"/>
    </source>
</evidence>
<reference evidence="5" key="1">
    <citation type="journal article" date="2011" name="Proc. Natl. Acad. Sci. U.S.A.">
        <title>Obligate biotrophy features unraveled by the genomic analysis of rust fungi.</title>
        <authorList>
            <person name="Duplessis S."/>
            <person name="Cuomo C.A."/>
            <person name="Lin Y.-C."/>
            <person name="Aerts A."/>
            <person name="Tisserant E."/>
            <person name="Veneault-Fourrey C."/>
            <person name="Joly D.L."/>
            <person name="Hacquard S."/>
            <person name="Amselem J."/>
            <person name="Cantarel B.L."/>
            <person name="Chiu R."/>
            <person name="Coutinho P.M."/>
            <person name="Feau N."/>
            <person name="Field M."/>
            <person name="Frey P."/>
            <person name="Gelhaye E."/>
            <person name="Goldberg J."/>
            <person name="Grabherr M.G."/>
            <person name="Kodira C.D."/>
            <person name="Kohler A."/>
            <person name="Kuees U."/>
            <person name="Lindquist E.A."/>
            <person name="Lucas S.M."/>
            <person name="Mago R."/>
            <person name="Mauceli E."/>
            <person name="Morin E."/>
            <person name="Murat C."/>
            <person name="Pangilinan J.L."/>
            <person name="Park R."/>
            <person name="Pearson M."/>
            <person name="Quesneville H."/>
            <person name="Rouhier N."/>
            <person name="Sakthikumar S."/>
            <person name="Salamov A.A."/>
            <person name="Schmutz J."/>
            <person name="Selles B."/>
            <person name="Shapiro H."/>
            <person name="Tanguay P."/>
            <person name="Tuskan G.A."/>
            <person name="Henrissat B."/>
            <person name="Van de Peer Y."/>
            <person name="Rouze P."/>
            <person name="Ellis J.G."/>
            <person name="Dodds P.N."/>
            <person name="Schein J.E."/>
            <person name="Zhong S."/>
            <person name="Hamelin R.C."/>
            <person name="Grigoriev I.V."/>
            <person name="Szabo L.J."/>
            <person name="Martin F."/>
        </authorList>
    </citation>
    <scope>NUCLEOTIDE SEQUENCE [LARGE SCALE GENOMIC DNA]</scope>
    <source>
        <strain evidence="5">98AG31 / pathotype 3-4-7</strain>
    </source>
</reference>
<comment type="similarity">
    <text evidence="2">Belongs to the NAD(P)-dependent epimerase/dehydratase family. Dihydroflavonol-4-reductase subfamily.</text>
</comment>
<dbReference type="InterPro" id="IPR001509">
    <property type="entry name" value="Epimerase_deHydtase"/>
</dbReference>
<dbReference type="EMBL" id="GL883193">
    <property type="protein sequence ID" value="EGF97907.1"/>
    <property type="molecule type" value="Genomic_DNA"/>
</dbReference>
<sequence>MPAITPAHTLPSIKLGSHILVTGASGFIAAWTCRLLLEQDFKVRGTVRSAEKGDYLTNLFKEFGDKWSYVIVISDSAVRLTAPLFFAMKQPNGFDEAVKDMDGILHLASPFSTHTSDDPYKTYVSPAVDGTLSVLKSAHGPNGATVKRIVVTSSIGAVTSFNAPAIEGKVFTEKDFNEVDPQILAEKGKDSPPWTAYFASKVLAEKAAWEYVKTNETKYDLVTICPPFVLGPIIHQVKNEAALNTSVNAFYEYLVGKGDSEAAKRPAGIAVDVRDVAAAHIQSLIVEKAGGNRYLVSKPDSKLLPEPLIWQDALDIVYASSDAAHWPQAPKRNPGEEKIVVPNPVDTSKSISDLGLKYHSFETTILDMCTSFKTLFKK</sequence>
<dbReference type="Proteomes" id="UP000001072">
    <property type="component" value="Unassembled WGS sequence"/>
</dbReference>
<dbReference type="InParanoid" id="F4SBQ6"/>
<dbReference type="SUPFAM" id="SSF51735">
    <property type="entry name" value="NAD(P)-binding Rossmann-fold domains"/>
    <property type="match status" value="1"/>
</dbReference>
<dbReference type="eggNOG" id="KOG1502">
    <property type="taxonomic scope" value="Eukaryota"/>
</dbReference>
<dbReference type="FunCoup" id="F4SBQ6">
    <property type="interactions" value="41"/>
</dbReference>
<dbReference type="PANTHER" id="PTHR10366:SF564">
    <property type="entry name" value="STEROL-4-ALPHA-CARBOXYLATE 3-DEHYDROGENASE, DECARBOXYLATING"/>
    <property type="match status" value="1"/>
</dbReference>
<evidence type="ECO:0000256" key="2">
    <source>
        <dbReference type="ARBA" id="ARBA00023445"/>
    </source>
</evidence>
<dbReference type="GO" id="GO:0016616">
    <property type="term" value="F:oxidoreductase activity, acting on the CH-OH group of donors, NAD or NADP as acceptor"/>
    <property type="evidence" value="ECO:0007669"/>
    <property type="project" value="TreeGrafter"/>
</dbReference>
<evidence type="ECO:0000313" key="4">
    <source>
        <dbReference type="EMBL" id="EGF97907.1"/>
    </source>
</evidence>
<dbReference type="KEGG" id="mlr:MELLADRAFT_84159"/>
<dbReference type="HOGENOM" id="CLU_007383_9_2_1"/>
<dbReference type="OrthoDB" id="2735536at2759"/>
<evidence type="ECO:0000259" key="3">
    <source>
        <dbReference type="Pfam" id="PF01370"/>
    </source>
</evidence>